<dbReference type="Gene3D" id="3.30.1300.10">
    <property type="entry name" value="Pantoate-beta-alanine ligase, C-terminal domain"/>
    <property type="match status" value="1"/>
</dbReference>
<dbReference type="InterPro" id="IPR003721">
    <property type="entry name" value="Pantoate_ligase"/>
</dbReference>
<comment type="subunit">
    <text evidence="8">Homodimer.</text>
</comment>
<keyword evidence="6 8" id="KW-0067">ATP-binding</keyword>
<dbReference type="GO" id="GO:0015940">
    <property type="term" value="P:pantothenate biosynthetic process"/>
    <property type="evidence" value="ECO:0007669"/>
    <property type="project" value="UniProtKB-UniRule"/>
</dbReference>
<feature type="binding site" evidence="8">
    <location>
        <begin position="150"/>
        <end position="153"/>
    </location>
    <ligand>
        <name>ATP</name>
        <dbReference type="ChEBI" id="CHEBI:30616"/>
    </ligand>
</feature>
<dbReference type="InterPro" id="IPR014729">
    <property type="entry name" value="Rossmann-like_a/b/a_fold"/>
</dbReference>
<comment type="caution">
    <text evidence="9">The sequence shown here is derived from an EMBL/GenBank/DDBJ whole genome shotgun (WGS) entry which is preliminary data.</text>
</comment>
<evidence type="ECO:0000313" key="9">
    <source>
        <dbReference type="EMBL" id="PIQ85714.1"/>
    </source>
</evidence>
<reference evidence="9 10" key="1">
    <citation type="submission" date="2017-09" db="EMBL/GenBank/DDBJ databases">
        <title>Depth-based differentiation of microbial function through sediment-hosted aquifers and enrichment of novel symbionts in the deep terrestrial subsurface.</title>
        <authorList>
            <person name="Probst A.J."/>
            <person name="Ladd B."/>
            <person name="Jarett J.K."/>
            <person name="Geller-Mcgrath D.E."/>
            <person name="Sieber C.M."/>
            <person name="Emerson J.B."/>
            <person name="Anantharaman K."/>
            <person name="Thomas B.C."/>
            <person name="Malmstrom R."/>
            <person name="Stieglmeier M."/>
            <person name="Klingl A."/>
            <person name="Woyke T."/>
            <person name="Ryan C.M."/>
            <person name="Banfield J.F."/>
        </authorList>
    </citation>
    <scope>NUCLEOTIDE SEQUENCE [LARGE SCALE GENOMIC DNA]</scope>
    <source>
        <strain evidence="9">CG11_big_fil_rev_8_21_14_0_20_45_26</strain>
    </source>
</reference>
<keyword evidence="5 8" id="KW-0547">Nucleotide-binding</keyword>
<comment type="pathway">
    <text evidence="1 8">Cofactor biosynthesis; (R)-pantothenate biosynthesis; (R)-pantothenate from (R)-pantoate and beta-alanine: step 1/1.</text>
</comment>
<evidence type="ECO:0000256" key="6">
    <source>
        <dbReference type="ARBA" id="ARBA00022840"/>
    </source>
</evidence>
<dbReference type="PANTHER" id="PTHR21299">
    <property type="entry name" value="CYTIDYLATE KINASE/PANTOATE-BETA-ALANINE LIGASE"/>
    <property type="match status" value="1"/>
</dbReference>
<dbReference type="Proteomes" id="UP000230859">
    <property type="component" value="Unassembled WGS sequence"/>
</dbReference>
<dbReference type="NCBIfam" id="TIGR00018">
    <property type="entry name" value="panC"/>
    <property type="match status" value="1"/>
</dbReference>
<dbReference type="GO" id="GO:0005829">
    <property type="term" value="C:cytosol"/>
    <property type="evidence" value="ECO:0007669"/>
    <property type="project" value="TreeGrafter"/>
</dbReference>
<feature type="binding site" evidence="8">
    <location>
        <position position="179"/>
    </location>
    <ligand>
        <name>ATP</name>
        <dbReference type="ChEBI" id="CHEBI:30616"/>
    </ligand>
</feature>
<feature type="binding site" evidence="8">
    <location>
        <begin position="187"/>
        <end position="190"/>
    </location>
    <ligand>
        <name>ATP</name>
        <dbReference type="ChEBI" id="CHEBI:30616"/>
    </ligand>
</feature>
<evidence type="ECO:0000256" key="5">
    <source>
        <dbReference type="ARBA" id="ARBA00022741"/>
    </source>
</evidence>
<dbReference type="GO" id="GO:0005524">
    <property type="term" value="F:ATP binding"/>
    <property type="evidence" value="ECO:0007669"/>
    <property type="project" value="UniProtKB-KW"/>
</dbReference>
<comment type="miscellaneous">
    <text evidence="8">The reaction proceeds by a bi uni uni bi ping pong mechanism.</text>
</comment>
<feature type="binding site" evidence="8">
    <location>
        <position position="64"/>
    </location>
    <ligand>
        <name>beta-alanine</name>
        <dbReference type="ChEBI" id="CHEBI:57966"/>
    </ligand>
</feature>
<dbReference type="InterPro" id="IPR004821">
    <property type="entry name" value="Cyt_trans-like"/>
</dbReference>
<gene>
    <name evidence="8" type="primary">panC</name>
    <name evidence="9" type="ORF">COV74_07785</name>
</gene>
<dbReference type="AlphaFoldDB" id="A0A2H0LPV2"/>
<evidence type="ECO:0000313" key="10">
    <source>
        <dbReference type="Proteomes" id="UP000230859"/>
    </source>
</evidence>
<feature type="binding site" evidence="8">
    <location>
        <position position="156"/>
    </location>
    <ligand>
        <name>(R)-pantoate</name>
        <dbReference type="ChEBI" id="CHEBI:15980"/>
    </ligand>
</feature>
<sequence length="283" mass="32358">MNVMQIARTQSELNQALQKFRSQKKRIGFIPTMGGLHAGHLSLVRQAKKQTQAAVVSIFVNPTQFGPHEDFKKYPRRERQDLRLLKSVKTDVVFIPSVKEIYPKKKIAFIQPGHFAQGLCGAKRQGHFRGVVTVVHRLFEMVKPNAAFFGQKDFQQFKVIEDLVRRKKLKIKLAMCPIIREADGLAMSSRNQYLSKQDRLRAKQLFVTLTLADKAIRLGWRQTSELQLMLKAYLSCFVDQIDYVAIVDPERLKAVRTVKKTVLVALAAFIGNTRLIDNLVIQV</sequence>
<dbReference type="CDD" id="cd00560">
    <property type="entry name" value="PanC"/>
    <property type="match status" value="1"/>
</dbReference>
<dbReference type="Gene3D" id="3.40.50.620">
    <property type="entry name" value="HUPs"/>
    <property type="match status" value="1"/>
</dbReference>
<name>A0A2H0LPV2_9BACT</name>
<comment type="subcellular location">
    <subcellularLocation>
        <location evidence="8">Cytoplasm</location>
    </subcellularLocation>
</comment>
<dbReference type="InterPro" id="IPR042176">
    <property type="entry name" value="Pantoate_ligase_C"/>
</dbReference>
<evidence type="ECO:0000256" key="8">
    <source>
        <dbReference type="HAMAP-Rule" id="MF_00158"/>
    </source>
</evidence>
<evidence type="ECO:0000256" key="4">
    <source>
        <dbReference type="ARBA" id="ARBA00022655"/>
    </source>
</evidence>
<evidence type="ECO:0000256" key="1">
    <source>
        <dbReference type="ARBA" id="ARBA00004990"/>
    </source>
</evidence>
<comment type="similarity">
    <text evidence="2 8">Belongs to the pantothenate synthetase family.</text>
</comment>
<dbReference type="EMBL" id="PCVY01000063">
    <property type="protein sequence ID" value="PIQ85714.1"/>
    <property type="molecule type" value="Genomic_DNA"/>
</dbReference>
<organism evidence="9 10">
    <name type="scientific">Candidatus Abzuiibacterium crystallinum</name>
    <dbReference type="NCBI Taxonomy" id="1974748"/>
    <lineage>
        <taxon>Bacteria</taxon>
        <taxon>Pseudomonadati</taxon>
        <taxon>Candidatus Omnitrophota</taxon>
        <taxon>Candidatus Abzuiibacterium</taxon>
    </lineage>
</organism>
<dbReference type="NCBIfam" id="TIGR00125">
    <property type="entry name" value="cyt_tran_rel"/>
    <property type="match status" value="1"/>
</dbReference>
<protein>
    <recommendedName>
        <fullName evidence="8">Pantothenate synthetase</fullName>
        <shortName evidence="8">PS</shortName>
        <ecNumber evidence="8">6.3.2.1</ecNumber>
    </recommendedName>
    <alternativeName>
        <fullName evidence="8">Pantoate--beta-alanine ligase</fullName>
    </alternativeName>
    <alternativeName>
        <fullName evidence="8">Pantoate-activating enzyme</fullName>
    </alternativeName>
</protein>
<evidence type="ECO:0000256" key="7">
    <source>
        <dbReference type="ARBA" id="ARBA00048258"/>
    </source>
</evidence>
<dbReference type="UniPathway" id="UPA00028">
    <property type="reaction ID" value="UER00005"/>
</dbReference>
<keyword evidence="3 8" id="KW-0436">Ligase</keyword>
<proteinExistence type="inferred from homology"/>
<feature type="active site" description="Proton donor" evidence="8">
    <location>
        <position position="40"/>
    </location>
</feature>
<feature type="binding site" evidence="8">
    <location>
        <position position="64"/>
    </location>
    <ligand>
        <name>(R)-pantoate</name>
        <dbReference type="ChEBI" id="CHEBI:15980"/>
    </ligand>
</feature>
<dbReference type="EC" id="6.3.2.1" evidence="8"/>
<evidence type="ECO:0000256" key="3">
    <source>
        <dbReference type="ARBA" id="ARBA00022598"/>
    </source>
</evidence>
<dbReference type="Pfam" id="PF02569">
    <property type="entry name" value="Pantoate_ligase"/>
    <property type="match status" value="1"/>
</dbReference>
<keyword evidence="4 8" id="KW-0566">Pantothenate biosynthesis</keyword>
<dbReference type="HAMAP" id="MF_00158">
    <property type="entry name" value="PanC"/>
    <property type="match status" value="1"/>
</dbReference>
<evidence type="ECO:0000256" key="2">
    <source>
        <dbReference type="ARBA" id="ARBA00009256"/>
    </source>
</evidence>
<feature type="binding site" evidence="8">
    <location>
        <begin position="33"/>
        <end position="40"/>
    </location>
    <ligand>
        <name>ATP</name>
        <dbReference type="ChEBI" id="CHEBI:30616"/>
    </ligand>
</feature>
<comment type="function">
    <text evidence="8">Catalyzes the condensation of pantoate with beta-alanine in an ATP-dependent reaction via a pantoyl-adenylate intermediate.</text>
</comment>
<dbReference type="PANTHER" id="PTHR21299:SF1">
    <property type="entry name" value="PANTOATE--BETA-ALANINE LIGASE"/>
    <property type="match status" value="1"/>
</dbReference>
<comment type="catalytic activity">
    <reaction evidence="7 8">
        <text>(R)-pantoate + beta-alanine + ATP = (R)-pantothenate + AMP + diphosphate + H(+)</text>
        <dbReference type="Rhea" id="RHEA:10912"/>
        <dbReference type="ChEBI" id="CHEBI:15378"/>
        <dbReference type="ChEBI" id="CHEBI:15980"/>
        <dbReference type="ChEBI" id="CHEBI:29032"/>
        <dbReference type="ChEBI" id="CHEBI:30616"/>
        <dbReference type="ChEBI" id="CHEBI:33019"/>
        <dbReference type="ChEBI" id="CHEBI:57966"/>
        <dbReference type="ChEBI" id="CHEBI:456215"/>
        <dbReference type="EC" id="6.3.2.1"/>
    </reaction>
</comment>
<accession>A0A2H0LPV2</accession>
<dbReference type="SUPFAM" id="SSF52374">
    <property type="entry name" value="Nucleotidylyl transferase"/>
    <property type="match status" value="1"/>
</dbReference>
<dbReference type="GO" id="GO:0004592">
    <property type="term" value="F:pantoate-beta-alanine ligase activity"/>
    <property type="evidence" value="ECO:0007669"/>
    <property type="project" value="UniProtKB-UniRule"/>
</dbReference>
<keyword evidence="8" id="KW-0963">Cytoplasm</keyword>